<accession>A0A2W1NNK4</accession>
<reference evidence="4" key="1">
    <citation type="submission" date="2018-06" db="EMBL/GenBank/DDBJ databases">
        <title>Paenibacillus xerothermodurans sp. nov. an extremely dry heat resistant spore forming bacterium isolated from the soil of Cape Canaveral, Florida.</title>
        <authorList>
            <person name="Seuylemezian A."/>
            <person name="Kaur N."/>
            <person name="Patil P."/>
            <person name="Patil P."/>
            <person name="Mayilraj S."/>
            <person name="Vaishampayan P."/>
        </authorList>
    </citation>
    <scope>NUCLEOTIDE SEQUENCE [LARGE SCALE GENOMIC DNA]</scope>
    <source>
        <strain evidence="4">ATCC 27380</strain>
    </source>
</reference>
<evidence type="ECO:0000313" key="4">
    <source>
        <dbReference type="EMBL" id="PZE20503.1"/>
    </source>
</evidence>
<dbReference type="OrthoDB" id="9796533at2"/>
<dbReference type="InterPro" id="IPR049874">
    <property type="entry name" value="ROK_cs"/>
</dbReference>
<dbReference type="PANTHER" id="PTHR18964">
    <property type="entry name" value="ROK (REPRESSOR, ORF, KINASE) FAMILY"/>
    <property type="match status" value="1"/>
</dbReference>
<evidence type="ECO:0000313" key="5">
    <source>
        <dbReference type="Proteomes" id="UP000214746"/>
    </source>
</evidence>
<keyword evidence="5" id="KW-1185">Reference proteome</keyword>
<proteinExistence type="inferred from homology"/>
<comment type="function">
    <text evidence="1">Transcriptional repressor of xylose-utilizing enzymes.</text>
</comment>
<protein>
    <submittedName>
        <fullName evidence="4">ROK family transcriptional regulator</fullName>
    </submittedName>
</protein>
<keyword evidence="3" id="KW-0859">Xylose metabolism</keyword>
<dbReference type="PANTHER" id="PTHR18964:SF149">
    <property type="entry name" value="BIFUNCTIONAL UDP-N-ACETYLGLUCOSAMINE 2-EPIMERASE_N-ACETYLMANNOSAMINE KINASE"/>
    <property type="match status" value="1"/>
</dbReference>
<dbReference type="SUPFAM" id="SSF46785">
    <property type="entry name" value="Winged helix' DNA-binding domain"/>
    <property type="match status" value="1"/>
</dbReference>
<dbReference type="Proteomes" id="UP000214746">
    <property type="component" value="Unassembled WGS sequence"/>
</dbReference>
<comment type="caution">
    <text evidence="4">The sequence shown here is derived from an EMBL/GenBank/DDBJ whole genome shotgun (WGS) entry which is preliminary data.</text>
</comment>
<evidence type="ECO:0000256" key="3">
    <source>
        <dbReference type="ARBA" id="ARBA00022629"/>
    </source>
</evidence>
<dbReference type="Gene3D" id="3.30.420.40">
    <property type="match status" value="2"/>
</dbReference>
<dbReference type="GO" id="GO:0042732">
    <property type="term" value="P:D-xylose metabolic process"/>
    <property type="evidence" value="ECO:0007669"/>
    <property type="project" value="UniProtKB-KW"/>
</dbReference>
<organism evidence="4 5">
    <name type="scientific">Paenibacillus xerothermodurans</name>
    <dbReference type="NCBI Taxonomy" id="1977292"/>
    <lineage>
        <taxon>Bacteria</taxon>
        <taxon>Bacillati</taxon>
        <taxon>Bacillota</taxon>
        <taxon>Bacilli</taxon>
        <taxon>Bacillales</taxon>
        <taxon>Paenibacillaceae</taxon>
        <taxon>Paenibacillus</taxon>
    </lineage>
</organism>
<name>A0A2W1NNK4_PAEXE</name>
<gene>
    <name evidence="4" type="ORF">CBW46_012055</name>
</gene>
<dbReference type="InterPro" id="IPR043129">
    <property type="entry name" value="ATPase_NBD"/>
</dbReference>
<dbReference type="InterPro" id="IPR036390">
    <property type="entry name" value="WH_DNA-bd_sf"/>
</dbReference>
<dbReference type="Pfam" id="PF00480">
    <property type="entry name" value="ROK"/>
    <property type="match status" value="1"/>
</dbReference>
<dbReference type="EMBL" id="NHRJ02000006">
    <property type="protein sequence ID" value="PZE20503.1"/>
    <property type="molecule type" value="Genomic_DNA"/>
</dbReference>
<keyword evidence="3" id="KW-0119">Carbohydrate metabolism</keyword>
<evidence type="ECO:0000256" key="2">
    <source>
        <dbReference type="ARBA" id="ARBA00006479"/>
    </source>
</evidence>
<sequence>MDKVDRNQAFTAPLYRPGRILSTLSFPNAFCCSNFKKRGIFCTQNNDDYVNRRFNLKKIRTGDVKLIQELNRSIILNMIRERGPISRSEIAKSNNISPTTVASAVQELIREGFVQETGVGQSNGGRKPILLKFSPDNHFMICASISNSLIEVAKMNLARDIFEKQTLNVKETNGQQVLASTLEMIDRLVEASTNMDRCIGISVVTPGIVDRHTGVIHYNAKLGLAHMDLKSMMELRYGRKVWVENDTNAAVMAEKLTGKYGGVRNLLYITVGDGVGAGIIVNDTLLSGERGGAGEFGHTSVDRSGIRCECGNVGCLENYVSWPAVYGRIITSISRGRGTTMLSKASVTKGAITPSVFNEALNEGDALAVDVADEMTGYLGAGVVNLINLLNPEVIILGGELIFESSVLFDKIYAYVAKHALHVLSEKMHMYTSSLGQDAKLIGAASILMQDVFHFSLAR</sequence>
<dbReference type="AlphaFoldDB" id="A0A2W1NNK4"/>
<dbReference type="Pfam" id="PF13412">
    <property type="entry name" value="HTH_24"/>
    <property type="match status" value="1"/>
</dbReference>
<dbReference type="Gene3D" id="1.10.10.10">
    <property type="entry name" value="Winged helix-like DNA-binding domain superfamily/Winged helix DNA-binding domain"/>
    <property type="match status" value="1"/>
</dbReference>
<dbReference type="InterPro" id="IPR036388">
    <property type="entry name" value="WH-like_DNA-bd_sf"/>
</dbReference>
<dbReference type="SUPFAM" id="SSF53067">
    <property type="entry name" value="Actin-like ATPase domain"/>
    <property type="match status" value="1"/>
</dbReference>
<dbReference type="InterPro" id="IPR000600">
    <property type="entry name" value="ROK"/>
</dbReference>
<dbReference type="PROSITE" id="PS01125">
    <property type="entry name" value="ROK"/>
    <property type="match status" value="1"/>
</dbReference>
<comment type="similarity">
    <text evidence="2">Belongs to the ROK (NagC/XylR) family.</text>
</comment>
<evidence type="ECO:0000256" key="1">
    <source>
        <dbReference type="ARBA" id="ARBA00002486"/>
    </source>
</evidence>